<dbReference type="GeneID" id="97299385"/>
<evidence type="ECO:0000313" key="2">
    <source>
        <dbReference type="Proteomes" id="UP000317715"/>
    </source>
</evidence>
<name>A0A4Y3NP62_PAEAU</name>
<organism evidence="1 2">
    <name type="scientific">Paenarthrobacter aurescens</name>
    <name type="common">Arthrobacter aurescens</name>
    <dbReference type="NCBI Taxonomy" id="43663"/>
    <lineage>
        <taxon>Bacteria</taxon>
        <taxon>Bacillati</taxon>
        <taxon>Actinomycetota</taxon>
        <taxon>Actinomycetes</taxon>
        <taxon>Micrococcales</taxon>
        <taxon>Micrococcaceae</taxon>
        <taxon>Paenarthrobacter</taxon>
    </lineage>
</organism>
<evidence type="ECO:0000313" key="1">
    <source>
        <dbReference type="EMBL" id="GEB20976.1"/>
    </source>
</evidence>
<dbReference type="OrthoDB" id="4210699at2"/>
<protein>
    <recommendedName>
        <fullName evidence="3">DUF1579 domain-containing protein</fullName>
    </recommendedName>
</protein>
<accession>A0A4Y3NP62</accession>
<reference evidence="1 2" key="1">
    <citation type="submission" date="2019-06" db="EMBL/GenBank/DDBJ databases">
        <title>Whole genome shotgun sequence of Paenarthrobacter aurescens NBRC 12136.</title>
        <authorList>
            <person name="Hosoyama A."/>
            <person name="Uohara A."/>
            <person name="Ohji S."/>
            <person name="Ichikawa N."/>
        </authorList>
    </citation>
    <scope>NUCLEOTIDE SEQUENCE [LARGE SCALE GENOMIC DNA]</scope>
    <source>
        <strain evidence="1 2">NBRC 12136</strain>
    </source>
</reference>
<dbReference type="AlphaFoldDB" id="A0A4Y3NP62"/>
<proteinExistence type="predicted"/>
<gene>
    <name evidence="1" type="ORF">AAU01_37310</name>
</gene>
<evidence type="ECO:0008006" key="3">
    <source>
        <dbReference type="Google" id="ProtNLM"/>
    </source>
</evidence>
<dbReference type="Proteomes" id="UP000317715">
    <property type="component" value="Unassembled WGS sequence"/>
</dbReference>
<keyword evidence="2" id="KW-1185">Reference proteome</keyword>
<comment type="caution">
    <text evidence="1">The sequence shown here is derived from an EMBL/GenBank/DDBJ whole genome shotgun (WGS) entry which is preliminary data.</text>
</comment>
<sequence>MAQDPRPRLEQLNILVGGWDTSVPGLDVPGHTRFEWLEDGGFLIQRSTVERPEYPNAVSIIGATGSDGAFQQHYFDSRGVARIYDMTLKDNVWTLFRDGPDWPQRFVGRFSADGNTIHARLERGTYPGGPMEHDFDMVYTRVQAH</sequence>
<dbReference type="EMBL" id="BJMD01000031">
    <property type="protein sequence ID" value="GEB20976.1"/>
    <property type="molecule type" value="Genomic_DNA"/>
</dbReference>
<dbReference type="RefSeq" id="WP_141286212.1">
    <property type="nucleotide sequence ID" value="NZ_BAAAWK010000001.1"/>
</dbReference>